<feature type="domain" description="N-acetyltransferase" evidence="1">
    <location>
        <begin position="1"/>
        <end position="158"/>
    </location>
</feature>
<dbReference type="SUPFAM" id="SSF55729">
    <property type="entry name" value="Acyl-CoA N-acyltransferases (Nat)"/>
    <property type="match status" value="1"/>
</dbReference>
<dbReference type="Proteomes" id="UP000759298">
    <property type="component" value="Unassembled WGS sequence"/>
</dbReference>
<reference evidence="2 3" key="1">
    <citation type="submission" date="2021-07" db="EMBL/GenBank/DDBJ databases">
        <title>Alteriqipengyuania abyssalis NZ-12B nov, sp.nov isolated from deep sea sponge in pacific ocean.</title>
        <authorList>
            <person name="Tareen S."/>
            <person name="Wink J."/>
        </authorList>
    </citation>
    <scope>NUCLEOTIDE SEQUENCE [LARGE SCALE GENOMIC DNA]</scope>
    <source>
        <strain evidence="2 3">NZ-12B</strain>
    </source>
</reference>
<proteinExistence type="predicted"/>
<sequence>MTIRTGKPSEFVPSDKAAFVEFVAAAGEVDRAILPRLVDDAVALVMLFERDELIGTAAIKTPYSAHRRGEFAKANVADNADAFPLELGWVVVHPAYRKRGHAPELVRAAVGLVANQGVYATTKTPRMLTILSECGFKSLGKPYPSFLKPDALLTLLVRLAGS</sequence>
<dbReference type="Gene3D" id="3.40.630.30">
    <property type="match status" value="1"/>
</dbReference>
<organism evidence="2 3">
    <name type="scientific">Alteriqipengyuania abyssalis</name>
    <dbReference type="NCBI Taxonomy" id="2860200"/>
    <lineage>
        <taxon>Bacteria</taxon>
        <taxon>Pseudomonadati</taxon>
        <taxon>Pseudomonadota</taxon>
        <taxon>Alphaproteobacteria</taxon>
        <taxon>Sphingomonadales</taxon>
        <taxon>Erythrobacteraceae</taxon>
        <taxon>Alteriqipengyuania</taxon>
    </lineage>
</organism>
<comment type="caution">
    <text evidence="2">The sequence shown here is derived from an EMBL/GenBank/DDBJ whole genome shotgun (WGS) entry which is preliminary data.</text>
</comment>
<evidence type="ECO:0000259" key="1">
    <source>
        <dbReference type="PROSITE" id="PS51186"/>
    </source>
</evidence>
<gene>
    <name evidence="2" type="ORF">KYN89_00820</name>
</gene>
<evidence type="ECO:0000313" key="2">
    <source>
        <dbReference type="EMBL" id="MBY8335578.1"/>
    </source>
</evidence>
<dbReference type="CDD" id="cd04301">
    <property type="entry name" value="NAT_SF"/>
    <property type="match status" value="1"/>
</dbReference>
<accession>A0ABS7P941</accession>
<dbReference type="InterPro" id="IPR000182">
    <property type="entry name" value="GNAT_dom"/>
</dbReference>
<evidence type="ECO:0000313" key="3">
    <source>
        <dbReference type="Proteomes" id="UP000759298"/>
    </source>
</evidence>
<dbReference type="PROSITE" id="PS51186">
    <property type="entry name" value="GNAT"/>
    <property type="match status" value="1"/>
</dbReference>
<protein>
    <submittedName>
        <fullName evidence="2">GNAT family N-acetyltransferase</fullName>
    </submittedName>
</protein>
<name>A0ABS7P941_9SPHN</name>
<dbReference type="Pfam" id="PF00583">
    <property type="entry name" value="Acetyltransf_1"/>
    <property type="match status" value="1"/>
</dbReference>
<dbReference type="InterPro" id="IPR016181">
    <property type="entry name" value="Acyl_CoA_acyltransferase"/>
</dbReference>
<dbReference type="RefSeq" id="WP_222823365.1">
    <property type="nucleotide sequence ID" value="NZ_JAHWXP010000001.1"/>
</dbReference>
<keyword evidence="3" id="KW-1185">Reference proteome</keyword>
<dbReference type="EMBL" id="JAHWXP010000001">
    <property type="protein sequence ID" value="MBY8335578.1"/>
    <property type="molecule type" value="Genomic_DNA"/>
</dbReference>